<sequence>MKMKKTIEVARVLGFTACCALLNSCGDDSSSVASGNNGETTCVGVGSPALAVQVDRNGGPQWTALTANGSYSDHTNDSVFNLSQNCNGSENDFTFKLVNSGTGCLTKTGTAVTLTKTTSTNNPSNEFTVVTQPSLPIAPGSSAEFKVRLASSSCTLAGRVWDASAPSGWSETHERFSLTVNSNDPTNPTFNSSIDVFGQS</sequence>
<evidence type="ECO:0000313" key="2">
    <source>
        <dbReference type="Proteomes" id="UP001302274"/>
    </source>
</evidence>
<dbReference type="Proteomes" id="UP001302274">
    <property type="component" value="Unassembled WGS sequence"/>
</dbReference>
<dbReference type="Gene3D" id="2.60.40.10">
    <property type="entry name" value="Immunoglobulins"/>
    <property type="match status" value="1"/>
</dbReference>
<gene>
    <name evidence="1" type="ORF">SHI21_06330</name>
</gene>
<protein>
    <recommendedName>
        <fullName evidence="3">Lipoprotein</fullName>
    </recommendedName>
</protein>
<proteinExistence type="predicted"/>
<accession>A0ABU5VRY1</accession>
<dbReference type="RefSeq" id="WP_323575437.1">
    <property type="nucleotide sequence ID" value="NZ_JAYGJQ010000001.1"/>
</dbReference>
<keyword evidence="2" id="KW-1185">Reference proteome</keyword>
<evidence type="ECO:0008006" key="3">
    <source>
        <dbReference type="Google" id="ProtNLM"/>
    </source>
</evidence>
<organism evidence="1 2">
    <name type="scientific">Bacteriovorax antarcticus</name>
    <dbReference type="NCBI Taxonomy" id="3088717"/>
    <lineage>
        <taxon>Bacteria</taxon>
        <taxon>Pseudomonadati</taxon>
        <taxon>Bdellovibrionota</taxon>
        <taxon>Bacteriovoracia</taxon>
        <taxon>Bacteriovoracales</taxon>
        <taxon>Bacteriovoracaceae</taxon>
        <taxon>Bacteriovorax</taxon>
    </lineage>
</organism>
<evidence type="ECO:0000313" key="1">
    <source>
        <dbReference type="EMBL" id="MEA9355807.1"/>
    </source>
</evidence>
<dbReference type="InterPro" id="IPR013783">
    <property type="entry name" value="Ig-like_fold"/>
</dbReference>
<reference evidence="1 2" key="1">
    <citation type="submission" date="2023-11" db="EMBL/GenBank/DDBJ databases">
        <title>A Novel Polar Bacteriovorax (B. antarcticus) Isolated from the Biocrust in Antarctica.</title>
        <authorList>
            <person name="Mun W."/>
            <person name="Choi S.Y."/>
            <person name="Mitchell R.J."/>
        </authorList>
    </citation>
    <scope>NUCLEOTIDE SEQUENCE [LARGE SCALE GENOMIC DNA]</scope>
    <source>
        <strain evidence="1 2">PP10</strain>
    </source>
</reference>
<dbReference type="EMBL" id="JAYGJQ010000001">
    <property type="protein sequence ID" value="MEA9355807.1"/>
    <property type="molecule type" value="Genomic_DNA"/>
</dbReference>
<name>A0ABU5VRY1_9BACT</name>
<comment type="caution">
    <text evidence="1">The sequence shown here is derived from an EMBL/GenBank/DDBJ whole genome shotgun (WGS) entry which is preliminary data.</text>
</comment>